<keyword evidence="3" id="KW-1185">Reference proteome</keyword>
<feature type="region of interest" description="Disordered" evidence="1">
    <location>
        <begin position="204"/>
        <end position="308"/>
    </location>
</feature>
<protein>
    <submittedName>
        <fullName evidence="2">Uncharacterized protein</fullName>
    </submittedName>
</protein>
<feature type="region of interest" description="Disordered" evidence="1">
    <location>
        <begin position="1"/>
        <end position="62"/>
    </location>
</feature>
<feature type="compositionally biased region" description="Low complexity" evidence="1">
    <location>
        <begin position="258"/>
        <end position="271"/>
    </location>
</feature>
<evidence type="ECO:0000256" key="1">
    <source>
        <dbReference type="SAM" id="MobiDB-lite"/>
    </source>
</evidence>
<feature type="compositionally biased region" description="Basic and acidic residues" evidence="1">
    <location>
        <begin position="232"/>
        <end position="245"/>
    </location>
</feature>
<dbReference type="Proteomes" id="UP000799772">
    <property type="component" value="Unassembled WGS sequence"/>
</dbReference>
<evidence type="ECO:0000313" key="3">
    <source>
        <dbReference type="Proteomes" id="UP000799772"/>
    </source>
</evidence>
<dbReference type="AlphaFoldDB" id="A0A9P4I997"/>
<proteinExistence type="predicted"/>
<sequence length="387" mass="43234">MNSDPNLPHAARPTPAIVVSCPGTKDDIDPNANHNRTDSRDTSVPELDREIKTVSDAPTDESLLLEEAHSKYHLRSVDEPSQQRRSGKGPEYIPVIASSTAAVQGHGQNISDGTFLNAMQGYSGHHVSHSQASGYNYSSHAGVPWQGNPTGYTEQLWATSHVTNMWDSMSPMNWSPFHDRPWHPRYNPRSLLYGLHGVRHDVTPTNSLAEAADIRSGDNGRKKKKTRPPNQKRQEKNKKRDEERRASRRNRSSENPFSEAVSPSTATVASADFSPITPLSEPSTGPYDNRWLGLPPSLSPEPGEPSSGKAVIMESTEEIQHDFNVVFNVVDHLLERFTDRMERLSLLTPPMKSVTIPYLDDPEEDDIRAIERSTTFPVQVSKRPYQF</sequence>
<feature type="compositionally biased region" description="Basic and acidic residues" evidence="1">
    <location>
        <begin position="35"/>
        <end position="53"/>
    </location>
</feature>
<dbReference type="EMBL" id="ML978135">
    <property type="protein sequence ID" value="KAF2094111.1"/>
    <property type="molecule type" value="Genomic_DNA"/>
</dbReference>
<accession>A0A9P4I997</accession>
<gene>
    <name evidence="2" type="ORF">NA57DRAFT_80530</name>
</gene>
<feature type="region of interest" description="Disordered" evidence="1">
    <location>
        <begin position="71"/>
        <end position="90"/>
    </location>
</feature>
<name>A0A9P4I997_9PEZI</name>
<evidence type="ECO:0000313" key="2">
    <source>
        <dbReference type="EMBL" id="KAF2094111.1"/>
    </source>
</evidence>
<feature type="compositionally biased region" description="Basic and acidic residues" evidence="1">
    <location>
        <begin position="71"/>
        <end position="82"/>
    </location>
</feature>
<comment type="caution">
    <text evidence="2">The sequence shown here is derived from an EMBL/GenBank/DDBJ whole genome shotgun (WGS) entry which is preliminary data.</text>
</comment>
<reference evidence="2" key="1">
    <citation type="journal article" date="2020" name="Stud. Mycol.">
        <title>101 Dothideomycetes genomes: a test case for predicting lifestyles and emergence of pathogens.</title>
        <authorList>
            <person name="Haridas S."/>
            <person name="Albert R."/>
            <person name="Binder M."/>
            <person name="Bloem J."/>
            <person name="Labutti K."/>
            <person name="Salamov A."/>
            <person name="Andreopoulos B."/>
            <person name="Baker S."/>
            <person name="Barry K."/>
            <person name="Bills G."/>
            <person name="Bluhm B."/>
            <person name="Cannon C."/>
            <person name="Castanera R."/>
            <person name="Culley D."/>
            <person name="Daum C."/>
            <person name="Ezra D."/>
            <person name="Gonzalez J."/>
            <person name="Henrissat B."/>
            <person name="Kuo A."/>
            <person name="Liang C."/>
            <person name="Lipzen A."/>
            <person name="Lutzoni F."/>
            <person name="Magnuson J."/>
            <person name="Mondo S."/>
            <person name="Nolan M."/>
            <person name="Ohm R."/>
            <person name="Pangilinan J."/>
            <person name="Park H.-J."/>
            <person name="Ramirez L."/>
            <person name="Alfaro M."/>
            <person name="Sun H."/>
            <person name="Tritt A."/>
            <person name="Yoshinaga Y."/>
            <person name="Zwiers L.-H."/>
            <person name="Turgeon B."/>
            <person name="Goodwin S."/>
            <person name="Spatafora J."/>
            <person name="Crous P."/>
            <person name="Grigoriev I."/>
        </authorList>
    </citation>
    <scope>NUCLEOTIDE SEQUENCE</scope>
    <source>
        <strain evidence="2">CBS 133067</strain>
    </source>
</reference>
<organism evidence="2 3">
    <name type="scientific">Rhizodiscina lignyota</name>
    <dbReference type="NCBI Taxonomy" id="1504668"/>
    <lineage>
        <taxon>Eukaryota</taxon>
        <taxon>Fungi</taxon>
        <taxon>Dikarya</taxon>
        <taxon>Ascomycota</taxon>
        <taxon>Pezizomycotina</taxon>
        <taxon>Dothideomycetes</taxon>
        <taxon>Pleosporomycetidae</taxon>
        <taxon>Aulographales</taxon>
        <taxon>Rhizodiscinaceae</taxon>
        <taxon>Rhizodiscina</taxon>
    </lineage>
</organism>